<keyword evidence="8" id="KW-0472">Membrane</keyword>
<dbReference type="AlphaFoldDB" id="A0AAV1I6Y8"/>
<keyword evidence="4" id="KW-0138">CF(0)</keyword>
<keyword evidence="9" id="KW-0066">ATP synthesis</keyword>
<evidence type="ECO:0000256" key="1">
    <source>
        <dbReference type="ARBA" id="ARBA00004325"/>
    </source>
</evidence>
<gene>
    <name evidence="10" type="ORF">CVIRNUC_005831</name>
</gene>
<keyword evidence="5" id="KW-0375">Hydrogen ion transport</keyword>
<comment type="subcellular location">
    <subcellularLocation>
        <location evidence="1">Mitochondrion membrane</location>
    </subcellularLocation>
</comment>
<keyword evidence="11" id="KW-1185">Reference proteome</keyword>
<dbReference type="Proteomes" id="UP001314263">
    <property type="component" value="Unassembled WGS sequence"/>
</dbReference>
<keyword evidence="3" id="KW-0813">Transport</keyword>
<evidence type="ECO:0000256" key="4">
    <source>
        <dbReference type="ARBA" id="ARBA00022547"/>
    </source>
</evidence>
<dbReference type="GO" id="GO:0015078">
    <property type="term" value="F:proton transmembrane transporter activity"/>
    <property type="evidence" value="ECO:0007669"/>
    <property type="project" value="InterPro"/>
</dbReference>
<dbReference type="InterPro" id="IPR006808">
    <property type="entry name" value="ATP_synth_F0_gsu_mt"/>
</dbReference>
<dbReference type="GO" id="GO:0045259">
    <property type="term" value="C:proton-transporting ATP synthase complex"/>
    <property type="evidence" value="ECO:0007669"/>
    <property type="project" value="UniProtKB-KW"/>
</dbReference>
<keyword evidence="7" id="KW-0496">Mitochondrion</keyword>
<keyword evidence="6" id="KW-0406">Ion transport</keyword>
<dbReference type="EMBL" id="CAUYUE010000007">
    <property type="protein sequence ID" value="CAK0782629.1"/>
    <property type="molecule type" value="Genomic_DNA"/>
</dbReference>
<sequence>MAQALRQRIAPLINKVQQTVTPMYSASEKQVMQQYEKMMKGGEQYVVKDKAQADKLLKQWFYTNMARIPEGLKEAKHEWGTVQGKWGQRRDLPMTEVGMYALYVGELYAWFVVGEIVGRGFTFSGYKI</sequence>
<comment type="similarity">
    <text evidence="2">Belongs to the ATPase g subunit family.</text>
</comment>
<evidence type="ECO:0000256" key="3">
    <source>
        <dbReference type="ARBA" id="ARBA00022448"/>
    </source>
</evidence>
<accession>A0AAV1I6Y8</accession>
<dbReference type="Pfam" id="PF04718">
    <property type="entry name" value="ATP-synt_G"/>
    <property type="match status" value="1"/>
</dbReference>
<name>A0AAV1I6Y8_9CHLO</name>
<evidence type="ECO:0000256" key="7">
    <source>
        <dbReference type="ARBA" id="ARBA00023128"/>
    </source>
</evidence>
<dbReference type="GO" id="GO:0031966">
    <property type="term" value="C:mitochondrial membrane"/>
    <property type="evidence" value="ECO:0007669"/>
    <property type="project" value="UniProtKB-SubCell"/>
</dbReference>
<organism evidence="10 11">
    <name type="scientific">Coccomyxa viridis</name>
    <dbReference type="NCBI Taxonomy" id="1274662"/>
    <lineage>
        <taxon>Eukaryota</taxon>
        <taxon>Viridiplantae</taxon>
        <taxon>Chlorophyta</taxon>
        <taxon>core chlorophytes</taxon>
        <taxon>Trebouxiophyceae</taxon>
        <taxon>Trebouxiophyceae incertae sedis</taxon>
        <taxon>Coccomyxaceae</taxon>
        <taxon>Coccomyxa</taxon>
    </lineage>
</organism>
<dbReference type="PANTHER" id="PTHR12386">
    <property type="entry name" value="ATP SYNTHASE SUBUNIT"/>
    <property type="match status" value="1"/>
</dbReference>
<evidence type="ECO:0000256" key="8">
    <source>
        <dbReference type="ARBA" id="ARBA00023136"/>
    </source>
</evidence>
<evidence type="ECO:0000313" key="11">
    <source>
        <dbReference type="Proteomes" id="UP001314263"/>
    </source>
</evidence>
<reference evidence="10 11" key="1">
    <citation type="submission" date="2023-10" db="EMBL/GenBank/DDBJ databases">
        <authorList>
            <person name="Maclean D."/>
            <person name="Macfadyen A."/>
        </authorList>
    </citation>
    <scope>NUCLEOTIDE SEQUENCE [LARGE SCALE GENOMIC DNA]</scope>
</reference>
<evidence type="ECO:0000313" key="10">
    <source>
        <dbReference type="EMBL" id="CAK0782629.1"/>
    </source>
</evidence>
<evidence type="ECO:0000256" key="6">
    <source>
        <dbReference type="ARBA" id="ARBA00023065"/>
    </source>
</evidence>
<evidence type="ECO:0000256" key="9">
    <source>
        <dbReference type="ARBA" id="ARBA00023310"/>
    </source>
</evidence>
<evidence type="ECO:0000256" key="5">
    <source>
        <dbReference type="ARBA" id="ARBA00022781"/>
    </source>
</evidence>
<evidence type="ECO:0000256" key="2">
    <source>
        <dbReference type="ARBA" id="ARBA00005699"/>
    </source>
</evidence>
<proteinExistence type="inferred from homology"/>
<dbReference type="GO" id="GO:0015986">
    <property type="term" value="P:proton motive force-driven ATP synthesis"/>
    <property type="evidence" value="ECO:0007669"/>
    <property type="project" value="InterPro"/>
</dbReference>
<protein>
    <submittedName>
        <fullName evidence="10">Uncharacterized protein</fullName>
    </submittedName>
</protein>
<comment type="caution">
    <text evidence="10">The sequence shown here is derived from an EMBL/GenBank/DDBJ whole genome shotgun (WGS) entry which is preliminary data.</text>
</comment>